<evidence type="ECO:0000313" key="2">
    <source>
        <dbReference type="EMBL" id="KAJ7040606.1"/>
    </source>
</evidence>
<dbReference type="AlphaFoldDB" id="A0AAD6T6B1"/>
<accession>A0AAD6T6B1</accession>
<feature type="compositionally biased region" description="Polar residues" evidence="1">
    <location>
        <begin position="8"/>
        <end position="27"/>
    </location>
</feature>
<evidence type="ECO:0000313" key="3">
    <source>
        <dbReference type="Proteomes" id="UP001218188"/>
    </source>
</evidence>
<dbReference type="EMBL" id="JARJCM010000021">
    <property type="protein sequence ID" value="KAJ7040606.1"/>
    <property type="molecule type" value="Genomic_DNA"/>
</dbReference>
<keyword evidence="3" id="KW-1185">Reference proteome</keyword>
<protein>
    <submittedName>
        <fullName evidence="2">Uncharacterized protein</fullName>
    </submittedName>
</protein>
<name>A0AAD6T6B1_9AGAR</name>
<sequence>MSDDSRSRSTTPFTELLDLTQQLTPHKSPNRTRQIRLDIQSLTNEAVKSHSALKRKLADITNQLGTVRQPRKRRTRGNRAAEAPEDVENPSTLEDRVRKTGRHFTIEYGLFPITNVHTLLAIEEDLTFEEDTEFESEHSRIQGQLWDVIALLPRDARPIRDQDWIASAFADGINNKRSTIHSRLRHESLTLIVANLTFVDGYTAKIEDFESSASRFEAFAKYIGYQPATADAAAFYSPLKAEVLFADHDGTMNVDKIFRGPLLLIIFACIIRGPLGAKGLFEGKSKLPSAKVTQRIYKIKCTLEPAIASSAVWAIWVLSADTQLGSGGEGDETQIDYKFYYETFLRQICEGLRDGAEWAVELFRYWDDVLFPNVEDSLSQNTSVNRQALGSDISAMDEAFVRQRRAAKTPLCRAHHIRLSRSNPMSYLLPLPPARTHGVNAGGKRASRRRR</sequence>
<dbReference type="InterPro" id="IPR046521">
    <property type="entry name" value="DUF6698"/>
</dbReference>
<proteinExistence type="predicted"/>
<gene>
    <name evidence="2" type="ORF">C8F04DRAFT_1177944</name>
</gene>
<feature type="region of interest" description="Disordered" evidence="1">
    <location>
        <begin position="1"/>
        <end position="31"/>
    </location>
</feature>
<dbReference type="Proteomes" id="UP001218188">
    <property type="component" value="Unassembled WGS sequence"/>
</dbReference>
<feature type="region of interest" description="Disordered" evidence="1">
    <location>
        <begin position="63"/>
        <end position="92"/>
    </location>
</feature>
<comment type="caution">
    <text evidence="2">The sequence shown here is derived from an EMBL/GenBank/DDBJ whole genome shotgun (WGS) entry which is preliminary data.</text>
</comment>
<evidence type="ECO:0000256" key="1">
    <source>
        <dbReference type="SAM" id="MobiDB-lite"/>
    </source>
</evidence>
<dbReference type="Pfam" id="PF20414">
    <property type="entry name" value="DUF6698"/>
    <property type="match status" value="1"/>
</dbReference>
<organism evidence="2 3">
    <name type="scientific">Mycena alexandri</name>
    <dbReference type="NCBI Taxonomy" id="1745969"/>
    <lineage>
        <taxon>Eukaryota</taxon>
        <taxon>Fungi</taxon>
        <taxon>Dikarya</taxon>
        <taxon>Basidiomycota</taxon>
        <taxon>Agaricomycotina</taxon>
        <taxon>Agaricomycetes</taxon>
        <taxon>Agaricomycetidae</taxon>
        <taxon>Agaricales</taxon>
        <taxon>Marasmiineae</taxon>
        <taxon>Mycenaceae</taxon>
        <taxon>Mycena</taxon>
    </lineage>
</organism>
<reference evidence="2" key="1">
    <citation type="submission" date="2023-03" db="EMBL/GenBank/DDBJ databases">
        <title>Massive genome expansion in bonnet fungi (Mycena s.s.) driven by repeated elements and novel gene families across ecological guilds.</title>
        <authorList>
            <consortium name="Lawrence Berkeley National Laboratory"/>
            <person name="Harder C.B."/>
            <person name="Miyauchi S."/>
            <person name="Viragh M."/>
            <person name="Kuo A."/>
            <person name="Thoen E."/>
            <person name="Andreopoulos B."/>
            <person name="Lu D."/>
            <person name="Skrede I."/>
            <person name="Drula E."/>
            <person name="Henrissat B."/>
            <person name="Morin E."/>
            <person name="Kohler A."/>
            <person name="Barry K."/>
            <person name="LaButti K."/>
            <person name="Morin E."/>
            <person name="Salamov A."/>
            <person name="Lipzen A."/>
            <person name="Mereny Z."/>
            <person name="Hegedus B."/>
            <person name="Baldrian P."/>
            <person name="Stursova M."/>
            <person name="Weitz H."/>
            <person name="Taylor A."/>
            <person name="Grigoriev I.V."/>
            <person name="Nagy L.G."/>
            <person name="Martin F."/>
            <person name="Kauserud H."/>
        </authorList>
    </citation>
    <scope>NUCLEOTIDE SEQUENCE</scope>
    <source>
        <strain evidence="2">CBHHK200</strain>
    </source>
</reference>